<feature type="domain" description="Protein kinase" evidence="1">
    <location>
        <begin position="34"/>
        <end position="315"/>
    </location>
</feature>
<dbReference type="InterPro" id="IPR002575">
    <property type="entry name" value="Aminoglycoside_PTrfase"/>
</dbReference>
<comment type="caution">
    <text evidence="2">The sequence shown here is derived from an EMBL/GenBank/DDBJ whole genome shotgun (WGS) entry which is preliminary data.</text>
</comment>
<evidence type="ECO:0000313" key="2">
    <source>
        <dbReference type="EMBL" id="GIG72436.1"/>
    </source>
</evidence>
<dbReference type="SUPFAM" id="SSF56112">
    <property type="entry name" value="Protein kinase-like (PK-like)"/>
    <property type="match status" value="1"/>
</dbReference>
<reference evidence="2" key="1">
    <citation type="submission" date="2021-01" db="EMBL/GenBank/DDBJ databases">
        <title>Whole genome shotgun sequence of Planosporangium flavigriseum NBRC 105377.</title>
        <authorList>
            <person name="Komaki H."/>
            <person name="Tamura T."/>
        </authorList>
    </citation>
    <scope>NUCLEOTIDE SEQUENCE</scope>
    <source>
        <strain evidence="2">NBRC 105377</strain>
    </source>
</reference>
<keyword evidence="3" id="KW-1185">Reference proteome</keyword>
<dbReference type="AlphaFoldDB" id="A0A8J3PJM3"/>
<dbReference type="GO" id="GO:0004672">
    <property type="term" value="F:protein kinase activity"/>
    <property type="evidence" value="ECO:0007669"/>
    <property type="project" value="InterPro"/>
</dbReference>
<evidence type="ECO:0000259" key="1">
    <source>
        <dbReference type="PROSITE" id="PS50011"/>
    </source>
</evidence>
<dbReference type="Pfam" id="PF01636">
    <property type="entry name" value="APH"/>
    <property type="match status" value="1"/>
</dbReference>
<dbReference type="InterPro" id="IPR008266">
    <property type="entry name" value="Tyr_kinase_AS"/>
</dbReference>
<accession>A0A8J3PJM3</accession>
<protein>
    <recommendedName>
        <fullName evidence="1">Protein kinase domain-containing protein</fullName>
    </recommendedName>
</protein>
<dbReference type="InterPro" id="IPR051678">
    <property type="entry name" value="AGP_Transferase"/>
</dbReference>
<dbReference type="GO" id="GO:0005524">
    <property type="term" value="F:ATP binding"/>
    <property type="evidence" value="ECO:0007669"/>
    <property type="project" value="InterPro"/>
</dbReference>
<dbReference type="Gene3D" id="3.90.1200.10">
    <property type="match status" value="1"/>
</dbReference>
<dbReference type="InterPro" id="IPR011009">
    <property type="entry name" value="Kinase-like_dom_sf"/>
</dbReference>
<proteinExistence type="predicted"/>
<dbReference type="Proteomes" id="UP000653674">
    <property type="component" value="Unassembled WGS sequence"/>
</dbReference>
<organism evidence="2 3">
    <name type="scientific">Planosporangium flavigriseum</name>
    <dbReference type="NCBI Taxonomy" id="373681"/>
    <lineage>
        <taxon>Bacteria</taxon>
        <taxon>Bacillati</taxon>
        <taxon>Actinomycetota</taxon>
        <taxon>Actinomycetes</taxon>
        <taxon>Micromonosporales</taxon>
        <taxon>Micromonosporaceae</taxon>
        <taxon>Planosporangium</taxon>
    </lineage>
</organism>
<gene>
    <name evidence="2" type="ORF">Pfl04_08400</name>
</gene>
<dbReference type="PROSITE" id="PS50011">
    <property type="entry name" value="PROTEIN_KINASE_DOM"/>
    <property type="match status" value="1"/>
</dbReference>
<name>A0A8J3PJM3_9ACTN</name>
<dbReference type="EMBL" id="BONU01000004">
    <property type="protein sequence ID" value="GIG72436.1"/>
    <property type="molecule type" value="Genomic_DNA"/>
</dbReference>
<evidence type="ECO:0000313" key="3">
    <source>
        <dbReference type="Proteomes" id="UP000653674"/>
    </source>
</evidence>
<dbReference type="PROSITE" id="PS00109">
    <property type="entry name" value="PROTEIN_KINASE_TYR"/>
    <property type="match status" value="1"/>
</dbReference>
<sequence length="315" mass="33749">MTGVISASGSRIGWADLPAKVCAAVEDIVGGEVCEAVSQPGGFSPGSADRVRTTNGRRAFVKAVSPAQNAESPDLHRREARITGTLPPTAPAPRLLGTFEHDGWVVLVLEDVEGRHPRTPWEIGELTAVLDALDDLARQATPTPLPELASTAAQLADDFDGWRRLAADTPDDLDAWAVDQLDDLQRWAARGLAALTGDTLVHLDVRADNLLLRPDGGVSIVDWPWAATGPRWLDALSVLVNVHLYGGVDVEAILAARDTTATADPGDLTGVLVGLTGFFLDYARRPSPPGLPTLRGFQRAQGESTLRWVRARMRE</sequence>
<dbReference type="InterPro" id="IPR000719">
    <property type="entry name" value="Prot_kinase_dom"/>
</dbReference>
<dbReference type="PANTHER" id="PTHR21310">
    <property type="entry name" value="AMINOGLYCOSIDE PHOSPHOTRANSFERASE-RELATED-RELATED"/>
    <property type="match status" value="1"/>
</dbReference>